<reference evidence="2" key="1">
    <citation type="journal article" date="2016" name="Nat. Genet.">
        <title>A high-quality carrot genome assembly provides new insights into carotenoid accumulation and asterid genome evolution.</title>
        <authorList>
            <person name="Iorizzo M."/>
            <person name="Ellison S."/>
            <person name="Senalik D."/>
            <person name="Zeng P."/>
            <person name="Satapoomin P."/>
            <person name="Huang J."/>
            <person name="Bowman M."/>
            <person name="Iovene M."/>
            <person name="Sanseverino W."/>
            <person name="Cavagnaro P."/>
            <person name="Yildiz M."/>
            <person name="Macko-Podgorni A."/>
            <person name="Moranska E."/>
            <person name="Grzebelus E."/>
            <person name="Grzebelus D."/>
            <person name="Ashrafi H."/>
            <person name="Zheng Z."/>
            <person name="Cheng S."/>
            <person name="Spooner D."/>
            <person name="Van Deynze A."/>
            <person name="Simon P."/>
        </authorList>
    </citation>
    <scope>NUCLEOTIDE SEQUENCE [LARGE SCALE GENOMIC DNA]</scope>
    <source>
        <tissue evidence="2">Leaf</tissue>
    </source>
</reference>
<dbReference type="Proteomes" id="UP000077755">
    <property type="component" value="Chromosome 4"/>
</dbReference>
<dbReference type="Gramene" id="KZM99636">
    <property type="protein sequence ID" value="KZM99636"/>
    <property type="gene ID" value="DCAR_013002"/>
</dbReference>
<keyword evidence="4" id="KW-1185">Reference proteome</keyword>
<dbReference type="EMBL" id="LNRQ01000004">
    <property type="protein sequence ID" value="KZM99636.1"/>
    <property type="molecule type" value="Genomic_DNA"/>
</dbReference>
<evidence type="ECO:0000313" key="4">
    <source>
        <dbReference type="Proteomes" id="UP000077755"/>
    </source>
</evidence>
<name>A0A165Z5H9_DAUCS</name>
<dbReference type="AlphaFoldDB" id="A0A165Z5H9"/>
<sequence length="68" mass="7780">MNEQRKNKHVPTQGIQGDVQKKGRKMGGFEKQVKERAKEMKHYLNKGAKVVGESCKKGWLKLKNIRSG</sequence>
<protein>
    <submittedName>
        <fullName evidence="2">Uncharacterized protein</fullName>
    </submittedName>
</protein>
<reference evidence="3" key="2">
    <citation type="submission" date="2022-03" db="EMBL/GenBank/DDBJ databases">
        <title>Draft title - Genomic analysis of global carrot germplasm unveils the trajectory of domestication and the origin of high carotenoid orange carrot.</title>
        <authorList>
            <person name="Iorizzo M."/>
            <person name="Ellison S."/>
            <person name="Senalik D."/>
            <person name="Macko-Podgorni A."/>
            <person name="Grzebelus D."/>
            <person name="Bostan H."/>
            <person name="Rolling W."/>
            <person name="Curaba J."/>
            <person name="Simon P."/>
        </authorList>
    </citation>
    <scope>NUCLEOTIDE SEQUENCE</scope>
    <source>
        <tissue evidence="3">Leaf</tissue>
    </source>
</reference>
<accession>A0A165Z5H9</accession>
<gene>
    <name evidence="2" type="ORF">DCAR_013002</name>
    <name evidence="3" type="ORF">DCAR_0418100</name>
</gene>
<organism evidence="2">
    <name type="scientific">Daucus carota subsp. sativus</name>
    <name type="common">Carrot</name>
    <dbReference type="NCBI Taxonomy" id="79200"/>
    <lineage>
        <taxon>Eukaryota</taxon>
        <taxon>Viridiplantae</taxon>
        <taxon>Streptophyta</taxon>
        <taxon>Embryophyta</taxon>
        <taxon>Tracheophyta</taxon>
        <taxon>Spermatophyta</taxon>
        <taxon>Magnoliopsida</taxon>
        <taxon>eudicotyledons</taxon>
        <taxon>Gunneridae</taxon>
        <taxon>Pentapetalae</taxon>
        <taxon>asterids</taxon>
        <taxon>campanulids</taxon>
        <taxon>Apiales</taxon>
        <taxon>Apiaceae</taxon>
        <taxon>Apioideae</taxon>
        <taxon>Scandiceae</taxon>
        <taxon>Daucinae</taxon>
        <taxon>Daucus</taxon>
        <taxon>Daucus sect. Daucus</taxon>
    </lineage>
</organism>
<feature type="region of interest" description="Disordered" evidence="1">
    <location>
        <begin position="1"/>
        <end position="26"/>
    </location>
</feature>
<evidence type="ECO:0000313" key="2">
    <source>
        <dbReference type="EMBL" id="KZM99636.1"/>
    </source>
</evidence>
<dbReference type="EMBL" id="CP093346">
    <property type="protein sequence ID" value="WOG98755.1"/>
    <property type="molecule type" value="Genomic_DNA"/>
</dbReference>
<evidence type="ECO:0000313" key="3">
    <source>
        <dbReference type="EMBL" id="WOG98755.1"/>
    </source>
</evidence>
<proteinExistence type="predicted"/>
<evidence type="ECO:0000256" key="1">
    <source>
        <dbReference type="SAM" id="MobiDB-lite"/>
    </source>
</evidence>